<evidence type="ECO:0000256" key="14">
    <source>
        <dbReference type="ARBA" id="ARBA00032707"/>
    </source>
</evidence>
<proteinExistence type="inferred from homology"/>
<evidence type="ECO:0000256" key="9">
    <source>
        <dbReference type="ARBA" id="ARBA00022984"/>
    </source>
</evidence>
<dbReference type="GO" id="GO:0050380">
    <property type="term" value="F:undecaprenyl-diphosphatase activity"/>
    <property type="evidence" value="ECO:0007669"/>
    <property type="project" value="UniProtKB-UniRule"/>
</dbReference>
<keyword evidence="11 17" id="KW-0472">Membrane</keyword>
<feature type="transmembrane region" description="Helical" evidence="17">
    <location>
        <begin position="82"/>
        <end position="104"/>
    </location>
</feature>
<evidence type="ECO:0000256" key="3">
    <source>
        <dbReference type="ARBA" id="ARBA00012374"/>
    </source>
</evidence>
<keyword evidence="13 17" id="KW-0961">Cell wall biogenesis/degradation</keyword>
<evidence type="ECO:0000256" key="10">
    <source>
        <dbReference type="ARBA" id="ARBA00022989"/>
    </source>
</evidence>
<dbReference type="GO" id="GO:0005886">
    <property type="term" value="C:plasma membrane"/>
    <property type="evidence" value="ECO:0007669"/>
    <property type="project" value="UniProtKB-SubCell"/>
</dbReference>
<evidence type="ECO:0000256" key="17">
    <source>
        <dbReference type="HAMAP-Rule" id="MF_01006"/>
    </source>
</evidence>
<dbReference type="GO" id="GO:0009252">
    <property type="term" value="P:peptidoglycan biosynthetic process"/>
    <property type="evidence" value="ECO:0007669"/>
    <property type="project" value="UniProtKB-KW"/>
</dbReference>
<keyword evidence="6 17" id="KW-0812">Transmembrane</keyword>
<comment type="miscellaneous">
    <text evidence="17">Bacitracin is thought to be involved in the inhibition of peptidoglycan synthesis by sequestering undecaprenyl diphosphate, thereby reducing the pool of lipid carrier available.</text>
</comment>
<evidence type="ECO:0000313" key="18">
    <source>
        <dbReference type="EMBL" id="RQD75409.1"/>
    </source>
</evidence>
<dbReference type="GO" id="GO:0071555">
    <property type="term" value="P:cell wall organization"/>
    <property type="evidence" value="ECO:0007669"/>
    <property type="project" value="UniProtKB-KW"/>
</dbReference>
<evidence type="ECO:0000256" key="12">
    <source>
        <dbReference type="ARBA" id="ARBA00023251"/>
    </source>
</evidence>
<evidence type="ECO:0000256" key="13">
    <source>
        <dbReference type="ARBA" id="ARBA00023316"/>
    </source>
</evidence>
<evidence type="ECO:0000256" key="6">
    <source>
        <dbReference type="ARBA" id="ARBA00022692"/>
    </source>
</evidence>
<dbReference type="HAMAP" id="MF_01006">
    <property type="entry name" value="Undec_diphosphatase"/>
    <property type="match status" value="1"/>
</dbReference>
<dbReference type="GO" id="GO:0046677">
    <property type="term" value="P:response to antibiotic"/>
    <property type="evidence" value="ECO:0007669"/>
    <property type="project" value="UniProtKB-UniRule"/>
</dbReference>
<gene>
    <name evidence="17" type="primary">uppP</name>
    <name evidence="18" type="ORF">D5R97_06035</name>
</gene>
<reference evidence="18 19" key="1">
    <citation type="submission" date="2018-08" db="EMBL/GenBank/DDBJ databases">
        <title>The metabolism and importance of syntrophic acetate oxidation coupled to methane or sulfide production in haloalkaline environments.</title>
        <authorList>
            <person name="Timmers P.H.A."/>
            <person name="Vavourakis C.D."/>
            <person name="Sorokin D.Y."/>
            <person name="Sinninghe Damste J.S."/>
            <person name="Muyzer G."/>
            <person name="Stams A.J.M."/>
            <person name="Plugge C.M."/>
        </authorList>
    </citation>
    <scope>NUCLEOTIDE SEQUENCE [LARGE SCALE GENOMIC DNA]</scope>
    <source>
        <strain evidence="18">MSAO_Bac1</strain>
    </source>
</reference>
<evidence type="ECO:0000256" key="2">
    <source>
        <dbReference type="ARBA" id="ARBA00010621"/>
    </source>
</evidence>
<dbReference type="InterPro" id="IPR003824">
    <property type="entry name" value="UppP"/>
</dbReference>
<comment type="catalytic activity">
    <reaction evidence="16 17">
        <text>di-trans,octa-cis-undecaprenyl diphosphate + H2O = di-trans,octa-cis-undecaprenyl phosphate + phosphate + H(+)</text>
        <dbReference type="Rhea" id="RHEA:28094"/>
        <dbReference type="ChEBI" id="CHEBI:15377"/>
        <dbReference type="ChEBI" id="CHEBI:15378"/>
        <dbReference type="ChEBI" id="CHEBI:43474"/>
        <dbReference type="ChEBI" id="CHEBI:58405"/>
        <dbReference type="ChEBI" id="CHEBI:60392"/>
        <dbReference type="EC" id="3.6.1.27"/>
    </reaction>
</comment>
<feature type="transmembrane region" description="Helical" evidence="17">
    <location>
        <begin position="213"/>
        <end position="235"/>
    </location>
</feature>
<dbReference type="AlphaFoldDB" id="A0A424YDT8"/>
<comment type="subcellular location">
    <subcellularLocation>
        <location evidence="1 17">Cell membrane</location>
        <topology evidence="1 17">Multi-pass membrane protein</topology>
    </subcellularLocation>
</comment>
<evidence type="ECO:0000256" key="15">
    <source>
        <dbReference type="ARBA" id="ARBA00032932"/>
    </source>
</evidence>
<evidence type="ECO:0000256" key="5">
    <source>
        <dbReference type="ARBA" id="ARBA00022475"/>
    </source>
</evidence>
<keyword evidence="8 17" id="KW-0133">Cell shape</keyword>
<evidence type="ECO:0000256" key="16">
    <source>
        <dbReference type="ARBA" id="ARBA00047594"/>
    </source>
</evidence>
<comment type="function">
    <text evidence="17">Catalyzes the dephosphorylation of undecaprenyl diphosphate (UPP). Confers resistance to bacitracin.</text>
</comment>
<feature type="transmembrane region" description="Helical" evidence="17">
    <location>
        <begin position="110"/>
        <end position="130"/>
    </location>
</feature>
<dbReference type="GO" id="GO:0008360">
    <property type="term" value="P:regulation of cell shape"/>
    <property type="evidence" value="ECO:0007669"/>
    <property type="project" value="UniProtKB-KW"/>
</dbReference>
<dbReference type="EC" id="3.6.1.27" evidence="3 17"/>
<evidence type="ECO:0000313" key="19">
    <source>
        <dbReference type="Proteomes" id="UP000285138"/>
    </source>
</evidence>
<evidence type="ECO:0000256" key="1">
    <source>
        <dbReference type="ARBA" id="ARBA00004651"/>
    </source>
</evidence>
<keyword evidence="10 17" id="KW-1133">Transmembrane helix</keyword>
<evidence type="ECO:0000256" key="8">
    <source>
        <dbReference type="ARBA" id="ARBA00022960"/>
    </source>
</evidence>
<feature type="transmembrane region" description="Helical" evidence="17">
    <location>
        <begin position="41"/>
        <end position="61"/>
    </location>
</feature>
<dbReference type="Proteomes" id="UP000285138">
    <property type="component" value="Unassembled WGS sequence"/>
</dbReference>
<comment type="similarity">
    <text evidence="2 17">Belongs to the UppP family.</text>
</comment>
<feature type="transmembrane region" description="Helical" evidence="17">
    <location>
        <begin position="247"/>
        <end position="264"/>
    </location>
</feature>
<keyword evidence="12 17" id="KW-0046">Antibiotic resistance</keyword>
<dbReference type="PANTHER" id="PTHR30622">
    <property type="entry name" value="UNDECAPRENYL-DIPHOSPHATASE"/>
    <property type="match status" value="1"/>
</dbReference>
<keyword evidence="7 17" id="KW-0378">Hydrolase</keyword>
<keyword evidence="9 17" id="KW-0573">Peptidoglycan synthesis</keyword>
<dbReference type="Pfam" id="PF02673">
    <property type="entry name" value="BacA"/>
    <property type="match status" value="1"/>
</dbReference>
<organism evidence="18 19">
    <name type="scientific">Candidatus Syntrophonatronum acetioxidans</name>
    <dbReference type="NCBI Taxonomy" id="1795816"/>
    <lineage>
        <taxon>Bacteria</taxon>
        <taxon>Bacillati</taxon>
        <taxon>Bacillota</taxon>
        <taxon>Clostridia</taxon>
        <taxon>Eubacteriales</taxon>
        <taxon>Syntrophomonadaceae</taxon>
        <taxon>Candidatus Syntrophonatronum</taxon>
    </lineage>
</organism>
<keyword evidence="5 17" id="KW-1003">Cell membrane</keyword>
<evidence type="ECO:0000256" key="11">
    <source>
        <dbReference type="ARBA" id="ARBA00023136"/>
    </source>
</evidence>
<feature type="transmembrane region" description="Helical" evidence="17">
    <location>
        <begin position="181"/>
        <end position="201"/>
    </location>
</feature>
<dbReference type="EMBL" id="QZAA01000160">
    <property type="protein sequence ID" value="RQD75409.1"/>
    <property type="molecule type" value="Genomic_DNA"/>
</dbReference>
<evidence type="ECO:0000256" key="4">
    <source>
        <dbReference type="ARBA" id="ARBA00021581"/>
    </source>
</evidence>
<comment type="caution">
    <text evidence="18">The sequence shown here is derived from an EMBL/GenBank/DDBJ whole genome shotgun (WGS) entry which is preliminary data.</text>
</comment>
<protein>
    <recommendedName>
        <fullName evidence="4 17">Undecaprenyl-diphosphatase</fullName>
        <ecNumber evidence="3 17">3.6.1.27</ecNumber>
    </recommendedName>
    <alternativeName>
        <fullName evidence="15 17">Bacitracin resistance protein</fullName>
    </alternativeName>
    <alternativeName>
        <fullName evidence="14 17">Undecaprenyl pyrophosphate phosphatase</fullName>
    </alternativeName>
</protein>
<dbReference type="PANTHER" id="PTHR30622:SF4">
    <property type="entry name" value="UNDECAPRENYL-DIPHOSPHATASE"/>
    <property type="match status" value="1"/>
</dbReference>
<accession>A0A424YDT8</accession>
<feature type="transmembrane region" description="Helical" evidence="17">
    <location>
        <begin position="142"/>
        <end position="161"/>
    </location>
</feature>
<sequence length="268" mass="30050">MSLWEAVFLGIIQGLTEFLPVSSSGHLVITQYILGVKKPGVTFEVIVHFGTLLSVLWVFYYDIKRIVLAGLWITSDLEARRMFYLLIIGCIPTGLMGLLLHSLFVGFFNSVLIVGFMLLLTGSLLWIINWKVPGKKKAGKMTFWDALFIGLFQGLAIIPGISRSGATISAALFKDLNRETAVRYSFILALPAILGASLMEFRKLILGVNESEFILYLVAGAVLAFLSGVLAIRTFIRFLHLNKLHYFAYYCWLTGSLVILWQVVQRFN</sequence>
<name>A0A424YDT8_9FIRM</name>
<evidence type="ECO:0000256" key="7">
    <source>
        <dbReference type="ARBA" id="ARBA00022801"/>
    </source>
</evidence>